<name>A0A0C3DY23_9AGAM</name>
<evidence type="ECO:0000313" key="2">
    <source>
        <dbReference type="Proteomes" id="UP000053989"/>
    </source>
</evidence>
<reference evidence="1 2" key="1">
    <citation type="submission" date="2014-04" db="EMBL/GenBank/DDBJ databases">
        <authorList>
            <consortium name="DOE Joint Genome Institute"/>
            <person name="Kuo A."/>
            <person name="Kohler A."/>
            <person name="Nagy L.G."/>
            <person name="Floudas D."/>
            <person name="Copeland A."/>
            <person name="Barry K.W."/>
            <person name="Cichocki N."/>
            <person name="Veneault-Fourrey C."/>
            <person name="LaButti K."/>
            <person name="Lindquist E.A."/>
            <person name="Lipzen A."/>
            <person name="Lundell T."/>
            <person name="Morin E."/>
            <person name="Murat C."/>
            <person name="Sun H."/>
            <person name="Tunlid A."/>
            <person name="Henrissat B."/>
            <person name="Grigoriev I.V."/>
            <person name="Hibbett D.S."/>
            <person name="Martin F."/>
            <person name="Nordberg H.P."/>
            <person name="Cantor M.N."/>
            <person name="Hua S.X."/>
        </authorList>
    </citation>
    <scope>NUCLEOTIDE SEQUENCE [LARGE SCALE GENOMIC DNA]</scope>
    <source>
        <strain evidence="1 2">Foug A</strain>
    </source>
</reference>
<dbReference type="InParanoid" id="A0A0C3DY23"/>
<sequence length="62" mass="7050">MRLPRINATHLCLSNRTKTLKAKINSTAALVNETKIIMLMCKVLHEGSQPSADPILKERTYW</sequence>
<keyword evidence="2" id="KW-1185">Reference proteome</keyword>
<dbReference type="Proteomes" id="UP000053989">
    <property type="component" value="Unassembled WGS sequence"/>
</dbReference>
<organism evidence="1 2">
    <name type="scientific">Scleroderma citrinum Foug A</name>
    <dbReference type="NCBI Taxonomy" id="1036808"/>
    <lineage>
        <taxon>Eukaryota</taxon>
        <taxon>Fungi</taxon>
        <taxon>Dikarya</taxon>
        <taxon>Basidiomycota</taxon>
        <taxon>Agaricomycotina</taxon>
        <taxon>Agaricomycetes</taxon>
        <taxon>Agaricomycetidae</taxon>
        <taxon>Boletales</taxon>
        <taxon>Sclerodermatineae</taxon>
        <taxon>Sclerodermataceae</taxon>
        <taxon>Scleroderma</taxon>
    </lineage>
</organism>
<reference evidence="2" key="2">
    <citation type="submission" date="2015-01" db="EMBL/GenBank/DDBJ databases">
        <title>Evolutionary Origins and Diversification of the Mycorrhizal Mutualists.</title>
        <authorList>
            <consortium name="DOE Joint Genome Institute"/>
            <consortium name="Mycorrhizal Genomics Consortium"/>
            <person name="Kohler A."/>
            <person name="Kuo A."/>
            <person name="Nagy L.G."/>
            <person name="Floudas D."/>
            <person name="Copeland A."/>
            <person name="Barry K.W."/>
            <person name="Cichocki N."/>
            <person name="Veneault-Fourrey C."/>
            <person name="LaButti K."/>
            <person name="Lindquist E.A."/>
            <person name="Lipzen A."/>
            <person name="Lundell T."/>
            <person name="Morin E."/>
            <person name="Murat C."/>
            <person name="Riley R."/>
            <person name="Ohm R."/>
            <person name="Sun H."/>
            <person name="Tunlid A."/>
            <person name="Henrissat B."/>
            <person name="Grigoriev I.V."/>
            <person name="Hibbett D.S."/>
            <person name="Martin F."/>
        </authorList>
    </citation>
    <scope>NUCLEOTIDE SEQUENCE [LARGE SCALE GENOMIC DNA]</scope>
    <source>
        <strain evidence="2">Foug A</strain>
    </source>
</reference>
<evidence type="ECO:0000313" key="1">
    <source>
        <dbReference type="EMBL" id="KIM65470.1"/>
    </source>
</evidence>
<protein>
    <submittedName>
        <fullName evidence="1">Uncharacterized protein</fullName>
    </submittedName>
</protein>
<dbReference type="HOGENOM" id="CLU_2905478_0_0_1"/>
<accession>A0A0C3DY23</accession>
<dbReference type="EMBL" id="KN822022">
    <property type="protein sequence ID" value="KIM65470.1"/>
    <property type="molecule type" value="Genomic_DNA"/>
</dbReference>
<gene>
    <name evidence="1" type="ORF">SCLCIDRAFT_1212189</name>
</gene>
<dbReference type="AlphaFoldDB" id="A0A0C3DY23"/>
<proteinExistence type="predicted"/>